<name>A0A9P7V798_9ASCO</name>
<accession>A0A9P7V798</accession>
<keyword evidence="4" id="KW-1185">Reference proteome</keyword>
<feature type="compositionally biased region" description="Acidic residues" evidence="1">
    <location>
        <begin position="72"/>
        <end position="90"/>
    </location>
</feature>
<dbReference type="Gene3D" id="6.20.400.10">
    <property type="match status" value="1"/>
</dbReference>
<proteinExistence type="predicted"/>
<dbReference type="Gene3D" id="3.10.110.10">
    <property type="entry name" value="Ubiquitin Conjugating Enzyme"/>
    <property type="match status" value="1"/>
</dbReference>
<dbReference type="SMART" id="SM00591">
    <property type="entry name" value="RWD"/>
    <property type="match status" value="1"/>
</dbReference>
<dbReference type="InterPro" id="IPR032378">
    <property type="entry name" value="ZC3H15/TMA46_C"/>
</dbReference>
<evidence type="ECO:0000313" key="4">
    <source>
        <dbReference type="Proteomes" id="UP000790833"/>
    </source>
</evidence>
<evidence type="ECO:0000313" key="3">
    <source>
        <dbReference type="EMBL" id="KAG7192684.1"/>
    </source>
</evidence>
<dbReference type="GeneID" id="66114839"/>
<reference evidence="3" key="1">
    <citation type="submission" date="2021-03" db="EMBL/GenBank/DDBJ databases">
        <authorList>
            <person name="Palmer J.M."/>
        </authorList>
    </citation>
    <scope>NUCLEOTIDE SEQUENCE</scope>
    <source>
        <strain evidence="3">ARV_011</strain>
    </source>
</reference>
<dbReference type="AlphaFoldDB" id="A0A9P7V798"/>
<dbReference type="SUPFAM" id="SSF54495">
    <property type="entry name" value="UBC-like"/>
    <property type="match status" value="1"/>
</dbReference>
<feature type="region of interest" description="Disordered" evidence="1">
    <location>
        <begin position="64"/>
        <end position="90"/>
    </location>
</feature>
<dbReference type="PROSITE" id="PS50908">
    <property type="entry name" value="RWD"/>
    <property type="match status" value="1"/>
</dbReference>
<dbReference type="Pfam" id="PF05773">
    <property type="entry name" value="RWD"/>
    <property type="match status" value="1"/>
</dbReference>
<evidence type="ECO:0000256" key="1">
    <source>
        <dbReference type="SAM" id="MobiDB-lite"/>
    </source>
</evidence>
<gene>
    <name evidence="3" type="ORF">KQ657_001465</name>
</gene>
<dbReference type="RefSeq" id="XP_043048234.1">
    <property type="nucleotide sequence ID" value="XM_043192262.1"/>
</dbReference>
<dbReference type="EMBL" id="JAHMUF010000016">
    <property type="protein sequence ID" value="KAG7192684.1"/>
    <property type="molecule type" value="Genomic_DNA"/>
</dbReference>
<dbReference type="Pfam" id="PF16543">
    <property type="entry name" value="DFRP_C"/>
    <property type="match status" value="1"/>
</dbReference>
<organism evidence="3 4">
    <name type="scientific">Scheffersomyces spartinae</name>
    <dbReference type="NCBI Taxonomy" id="45513"/>
    <lineage>
        <taxon>Eukaryota</taxon>
        <taxon>Fungi</taxon>
        <taxon>Dikarya</taxon>
        <taxon>Ascomycota</taxon>
        <taxon>Saccharomycotina</taxon>
        <taxon>Pichiomycetes</taxon>
        <taxon>Debaryomycetaceae</taxon>
        <taxon>Scheffersomyces</taxon>
    </lineage>
</organism>
<dbReference type="Proteomes" id="UP000790833">
    <property type="component" value="Unassembled WGS sequence"/>
</dbReference>
<feature type="domain" description="RWD" evidence="2">
    <location>
        <begin position="9"/>
        <end position="141"/>
    </location>
</feature>
<comment type="caution">
    <text evidence="3">The sequence shown here is derived from an EMBL/GenBank/DDBJ whole genome shotgun (WGS) entry which is preliminary data.</text>
</comment>
<dbReference type="InterPro" id="IPR040213">
    <property type="entry name" value="GIR2-like"/>
</dbReference>
<dbReference type="OrthoDB" id="277175at2759"/>
<protein>
    <recommendedName>
        <fullName evidence="2">RWD domain-containing protein</fullName>
    </recommendedName>
</protein>
<dbReference type="InterPro" id="IPR006575">
    <property type="entry name" value="RWD_dom"/>
</dbReference>
<dbReference type="PANTHER" id="PTHR12292">
    <property type="entry name" value="RWD DOMAIN-CONTAINING PROTEIN"/>
    <property type="match status" value="1"/>
</dbReference>
<sequence length="240" mass="27602">MDPHEEQQQELEVLESIYPDELTIISESKFQIHINLDTNSERKHALVLEVKFPETYPEVVPELDIEVGNSTAEDEDDDGYSEDGDDDDGDDKLVIISETIEFEKADLNLLKSKLNEEAELQVGIPMIFALATTLKDEAEQLFQDKVDTAQKAYDDEMLEREREEQKKFNGTKVTPESFAEWRTNFRAEMKLEEKDKQRFNDMHQGKLTGREIFEKGLAGGEDDDDNVNEITENVQNVTVH</sequence>
<evidence type="ECO:0000259" key="2">
    <source>
        <dbReference type="PROSITE" id="PS50908"/>
    </source>
</evidence>
<dbReference type="InterPro" id="IPR016135">
    <property type="entry name" value="UBQ-conjugating_enzyme/RWD"/>
</dbReference>